<dbReference type="InterPro" id="IPR002347">
    <property type="entry name" value="SDR_fam"/>
</dbReference>
<comment type="caution">
    <text evidence="4">The sequence shown here is derived from an EMBL/GenBank/DDBJ whole genome shotgun (WGS) entry which is preliminary data.</text>
</comment>
<dbReference type="OrthoDB" id="37659at2759"/>
<name>A0A9W9KT11_9EURO</name>
<dbReference type="FunFam" id="3.40.50.720:FF:000084">
    <property type="entry name" value="Short-chain dehydrogenase reductase"/>
    <property type="match status" value="1"/>
</dbReference>
<evidence type="ECO:0000313" key="5">
    <source>
        <dbReference type="Proteomes" id="UP001149165"/>
    </source>
</evidence>
<dbReference type="Pfam" id="PF13561">
    <property type="entry name" value="adh_short_C2"/>
    <property type="match status" value="1"/>
</dbReference>
<dbReference type="InterPro" id="IPR020904">
    <property type="entry name" value="Sc_DH/Rdtase_CS"/>
</dbReference>
<keyword evidence="2" id="KW-0521">NADP</keyword>
<sequence length="265" mass="28709">MAFPKESSGSILDMFSLKGKTVLVTGGTGGIGFHITTALAEAGANIISLEMAGDPLSENLKLALEKLNVSYKAYTCDLANIRSIKATMQGLWDARESPDILWNIAGIQCFRKIEDHTPDHLDLIFDVNCKAAYILSQEFGQRLIALGKPGKMIHMASMSSYVPQTEISAYAASKAGVRNMARAFSNEWAKFGITCNSVSPGFIQTEASSVLHNDPDFNEYVVQRTSAKRWGFPKDLIGTSIFLASSASDWITGEDILIDGGVTGR</sequence>
<gene>
    <name evidence="4" type="ORF">N7456_001247</name>
</gene>
<keyword evidence="5" id="KW-1185">Reference proteome</keyword>
<evidence type="ECO:0000256" key="3">
    <source>
        <dbReference type="ARBA" id="ARBA00023002"/>
    </source>
</evidence>
<dbReference type="PANTHER" id="PTHR42760:SF115">
    <property type="entry name" value="3-OXOACYL-[ACYL-CARRIER-PROTEIN] REDUCTASE FABG"/>
    <property type="match status" value="1"/>
</dbReference>
<dbReference type="GO" id="GO:0016616">
    <property type="term" value="F:oxidoreductase activity, acting on the CH-OH group of donors, NAD or NADP as acceptor"/>
    <property type="evidence" value="ECO:0007669"/>
    <property type="project" value="TreeGrafter"/>
</dbReference>
<dbReference type="EMBL" id="JAPQKH010000001">
    <property type="protein sequence ID" value="KAJ5116899.1"/>
    <property type="molecule type" value="Genomic_DNA"/>
</dbReference>
<reference evidence="4" key="2">
    <citation type="journal article" date="2023" name="IMA Fungus">
        <title>Comparative genomic study of the Penicillium genus elucidates a diverse pangenome and 15 lateral gene transfer events.</title>
        <authorList>
            <person name="Petersen C."/>
            <person name="Sorensen T."/>
            <person name="Nielsen M.R."/>
            <person name="Sondergaard T.E."/>
            <person name="Sorensen J.L."/>
            <person name="Fitzpatrick D.A."/>
            <person name="Frisvad J.C."/>
            <person name="Nielsen K.L."/>
        </authorList>
    </citation>
    <scope>NUCLEOTIDE SEQUENCE</scope>
    <source>
        <strain evidence="4">IBT 30069</strain>
    </source>
</reference>
<dbReference type="PRINTS" id="PR00080">
    <property type="entry name" value="SDRFAMILY"/>
</dbReference>
<evidence type="ECO:0000313" key="4">
    <source>
        <dbReference type="EMBL" id="KAJ5116899.1"/>
    </source>
</evidence>
<dbReference type="Gene3D" id="3.40.50.720">
    <property type="entry name" value="NAD(P)-binding Rossmann-like Domain"/>
    <property type="match status" value="1"/>
</dbReference>
<dbReference type="PROSITE" id="PS00061">
    <property type="entry name" value="ADH_SHORT"/>
    <property type="match status" value="1"/>
</dbReference>
<accession>A0A9W9KT11</accession>
<dbReference type="AlphaFoldDB" id="A0A9W9KT11"/>
<organism evidence="4 5">
    <name type="scientific">Penicillium angulare</name>
    <dbReference type="NCBI Taxonomy" id="116970"/>
    <lineage>
        <taxon>Eukaryota</taxon>
        <taxon>Fungi</taxon>
        <taxon>Dikarya</taxon>
        <taxon>Ascomycota</taxon>
        <taxon>Pezizomycotina</taxon>
        <taxon>Eurotiomycetes</taxon>
        <taxon>Eurotiomycetidae</taxon>
        <taxon>Eurotiales</taxon>
        <taxon>Aspergillaceae</taxon>
        <taxon>Penicillium</taxon>
    </lineage>
</organism>
<dbReference type="Proteomes" id="UP001149165">
    <property type="component" value="Unassembled WGS sequence"/>
</dbReference>
<dbReference type="SUPFAM" id="SSF51735">
    <property type="entry name" value="NAD(P)-binding Rossmann-fold domains"/>
    <property type="match status" value="1"/>
</dbReference>
<dbReference type="PANTHER" id="PTHR42760">
    <property type="entry name" value="SHORT-CHAIN DEHYDROGENASES/REDUCTASES FAMILY MEMBER"/>
    <property type="match status" value="1"/>
</dbReference>
<dbReference type="InterPro" id="IPR036291">
    <property type="entry name" value="NAD(P)-bd_dom_sf"/>
</dbReference>
<keyword evidence="3" id="KW-0560">Oxidoreductase</keyword>
<proteinExistence type="inferred from homology"/>
<evidence type="ECO:0000256" key="1">
    <source>
        <dbReference type="ARBA" id="ARBA00006484"/>
    </source>
</evidence>
<comment type="similarity">
    <text evidence="1">Belongs to the short-chain dehydrogenases/reductases (SDR) family.</text>
</comment>
<dbReference type="PRINTS" id="PR00081">
    <property type="entry name" value="GDHRDH"/>
</dbReference>
<evidence type="ECO:0000256" key="2">
    <source>
        <dbReference type="ARBA" id="ARBA00022857"/>
    </source>
</evidence>
<reference evidence="4" key="1">
    <citation type="submission" date="2022-11" db="EMBL/GenBank/DDBJ databases">
        <authorList>
            <person name="Petersen C."/>
        </authorList>
    </citation>
    <scope>NUCLEOTIDE SEQUENCE</scope>
    <source>
        <strain evidence="4">IBT 30069</strain>
    </source>
</reference>
<protein>
    <submittedName>
        <fullName evidence="4">Uncharacterized protein</fullName>
    </submittedName>
</protein>